<dbReference type="InParanoid" id="A0A168SP14"/>
<evidence type="ECO:0000313" key="2">
    <source>
        <dbReference type="Proteomes" id="UP000078561"/>
    </source>
</evidence>
<protein>
    <recommendedName>
        <fullName evidence="3">OTU domain-containing protein</fullName>
    </recommendedName>
</protein>
<keyword evidence="2" id="KW-1185">Reference proteome</keyword>
<evidence type="ECO:0008006" key="3">
    <source>
        <dbReference type="Google" id="ProtNLM"/>
    </source>
</evidence>
<gene>
    <name evidence="1" type="primary">ABSGL_14376.1 scaffold 14478</name>
</gene>
<accession>A0A168SP14</accession>
<name>A0A168SP14_ABSGL</name>
<dbReference type="OMA" id="EANEIRC"/>
<evidence type="ECO:0000313" key="1">
    <source>
        <dbReference type="EMBL" id="SAM08712.1"/>
    </source>
</evidence>
<dbReference type="STRING" id="4829.A0A168SP14"/>
<dbReference type="EMBL" id="LT554917">
    <property type="protein sequence ID" value="SAM08712.1"/>
    <property type="molecule type" value="Genomic_DNA"/>
</dbReference>
<organism evidence="1">
    <name type="scientific">Absidia glauca</name>
    <name type="common">Pin mould</name>
    <dbReference type="NCBI Taxonomy" id="4829"/>
    <lineage>
        <taxon>Eukaryota</taxon>
        <taxon>Fungi</taxon>
        <taxon>Fungi incertae sedis</taxon>
        <taxon>Mucoromycota</taxon>
        <taxon>Mucoromycotina</taxon>
        <taxon>Mucoromycetes</taxon>
        <taxon>Mucorales</taxon>
        <taxon>Cunninghamellaceae</taxon>
        <taxon>Absidia</taxon>
    </lineage>
</organism>
<dbReference type="Proteomes" id="UP000078561">
    <property type="component" value="Unassembled WGS sequence"/>
</dbReference>
<reference evidence="1" key="1">
    <citation type="submission" date="2016-04" db="EMBL/GenBank/DDBJ databases">
        <authorList>
            <person name="Evans L.H."/>
            <person name="Alamgir A."/>
            <person name="Owens N."/>
            <person name="Weber N.D."/>
            <person name="Virtaneva K."/>
            <person name="Barbian K."/>
            <person name="Babar A."/>
            <person name="Rosenke K."/>
        </authorList>
    </citation>
    <scope>NUCLEOTIDE SEQUENCE [LARGE SCALE GENOMIC DNA]</scope>
    <source>
        <strain evidence="1">CBS 101.48</strain>
    </source>
</reference>
<dbReference type="CDD" id="cd22744">
    <property type="entry name" value="OTU"/>
    <property type="match status" value="1"/>
</dbReference>
<proteinExistence type="predicted"/>
<sequence>MKKKAKILKKTANIKDQKWNQLWSSVPTDKVESVYDPRADGNCGFRSLSHAIKGDENLYGDVKKNMLERLTDHEDWYLANAVYLEEDIKKMKVLLAKTGPVDSEHWFYTPDCCQLAADTYSRPIHFHSPHGAMLYLPFTNNAFSSPIPIVLHLKSAHITLIKYRARSRITHPPIYPIYANVCQRANIQCRSHQFTSKP</sequence>
<dbReference type="Gene3D" id="3.90.70.80">
    <property type="match status" value="1"/>
</dbReference>
<dbReference type="AlphaFoldDB" id="A0A168SP14"/>
<dbReference type="OrthoDB" id="2379842at2759"/>